<dbReference type="SUPFAM" id="SSF54373">
    <property type="entry name" value="FAD-linked reductases, C-terminal domain"/>
    <property type="match status" value="1"/>
</dbReference>
<dbReference type="GO" id="GO:0005886">
    <property type="term" value="C:plasma membrane"/>
    <property type="evidence" value="ECO:0007669"/>
    <property type="project" value="TreeGrafter"/>
</dbReference>
<accession>A0A0X8NZZ1</accession>
<dbReference type="Gene3D" id="3.30.9.10">
    <property type="entry name" value="D-Amino Acid Oxidase, subunit A, domain 2"/>
    <property type="match status" value="1"/>
</dbReference>
<feature type="domain" description="FAD dependent oxidoreductase" evidence="3">
    <location>
        <begin position="3"/>
        <end position="400"/>
    </location>
</feature>
<dbReference type="GO" id="GO:0005737">
    <property type="term" value="C:cytoplasm"/>
    <property type="evidence" value="ECO:0007669"/>
    <property type="project" value="TreeGrafter"/>
</dbReference>
<sequence length="417" mass="44591">MHTIVIGAGVVGMATAYYLHREGHRVSVVEAGPGPGLATSRANGAQLSYSFVAPLADPAVLPKLPAWLLGRDTPLRWRPKLDPAQWRWCLDFLQACTRGRNRATTRELLALGLYSRHCVHQLVGHERPAFDFSSGGKLLVYQDAAAYGRALAQMDYQASLGCEQRALDRQACLALEPALADIGASIAGAIHTPTEDAGDCLRLCTELERILRAAPGAVQFHFDTPVSALRTEGGRIVALATPAGDLQADHYVLAGGIGAQALARRIGLDLRIYPLKGYSLTYDLTPDSIAPRASISDIGRKVVYARLGQRLRVAGMVDIGAANGAIDPRRTRSLERDVARLFPRLNAAGAPQPWAGLRPARPDGKPLIGATPWRNLWLNAGHGGLGFTLAAGSARMLVDLMRGQRPAVEAAGFAFAA</sequence>
<evidence type="ECO:0000313" key="5">
    <source>
        <dbReference type="Proteomes" id="UP000060602"/>
    </source>
</evidence>
<organism evidence="4 5">
    <name type="scientific">Alcaligenes xylosoxydans xylosoxydans</name>
    <name type="common">Achromobacter xylosoxidans</name>
    <dbReference type="NCBI Taxonomy" id="85698"/>
    <lineage>
        <taxon>Bacteria</taxon>
        <taxon>Pseudomonadati</taxon>
        <taxon>Pseudomonadota</taxon>
        <taxon>Betaproteobacteria</taxon>
        <taxon>Burkholderiales</taxon>
        <taxon>Alcaligenaceae</taxon>
        <taxon>Achromobacter</taxon>
    </lineage>
</organism>
<name>A0A0X8NZZ1_ALCXX</name>
<gene>
    <name evidence="4" type="ORF">AL504_15985</name>
</gene>
<dbReference type="PANTHER" id="PTHR13847:SF280">
    <property type="entry name" value="D-AMINO ACID DEHYDROGENASE"/>
    <property type="match status" value="1"/>
</dbReference>
<evidence type="ECO:0000313" key="4">
    <source>
        <dbReference type="EMBL" id="AMG37375.1"/>
    </source>
</evidence>
<dbReference type="Proteomes" id="UP000060602">
    <property type="component" value="Chromosome"/>
</dbReference>
<dbReference type="SUPFAM" id="SSF51905">
    <property type="entry name" value="FAD/NAD(P)-binding domain"/>
    <property type="match status" value="1"/>
</dbReference>
<dbReference type="Gene3D" id="3.50.50.60">
    <property type="entry name" value="FAD/NAD(P)-binding domain"/>
    <property type="match status" value="2"/>
</dbReference>
<evidence type="ECO:0000256" key="1">
    <source>
        <dbReference type="ARBA" id="ARBA00009410"/>
    </source>
</evidence>
<dbReference type="InterPro" id="IPR036188">
    <property type="entry name" value="FAD/NAD-bd_sf"/>
</dbReference>
<dbReference type="NCBIfam" id="NF001933">
    <property type="entry name" value="PRK00711.1"/>
    <property type="match status" value="1"/>
</dbReference>
<dbReference type="InterPro" id="IPR006076">
    <property type="entry name" value="FAD-dep_OxRdtase"/>
</dbReference>
<protein>
    <submittedName>
        <fullName evidence="4">D-amino acid dehydrogenase</fullName>
    </submittedName>
</protein>
<dbReference type="Pfam" id="PF01266">
    <property type="entry name" value="DAO"/>
    <property type="match status" value="1"/>
</dbReference>
<proteinExistence type="inferred from homology"/>
<evidence type="ECO:0000259" key="3">
    <source>
        <dbReference type="Pfam" id="PF01266"/>
    </source>
</evidence>
<keyword evidence="2" id="KW-0560">Oxidoreductase</keyword>
<dbReference type="AlphaFoldDB" id="A0A0X8NZZ1"/>
<dbReference type="EMBL" id="CP014060">
    <property type="protein sequence ID" value="AMG37375.1"/>
    <property type="molecule type" value="Genomic_DNA"/>
</dbReference>
<dbReference type="RefSeq" id="WP_061072544.1">
    <property type="nucleotide sequence ID" value="NZ_CP014060.2"/>
</dbReference>
<dbReference type="GO" id="GO:0008718">
    <property type="term" value="F:D-amino-acid dehydrogenase activity"/>
    <property type="evidence" value="ECO:0007669"/>
    <property type="project" value="TreeGrafter"/>
</dbReference>
<dbReference type="PANTHER" id="PTHR13847">
    <property type="entry name" value="SARCOSINE DEHYDROGENASE-RELATED"/>
    <property type="match status" value="1"/>
</dbReference>
<dbReference type="GO" id="GO:0055130">
    <property type="term" value="P:D-alanine catabolic process"/>
    <property type="evidence" value="ECO:0007669"/>
    <property type="project" value="TreeGrafter"/>
</dbReference>
<evidence type="ECO:0000256" key="2">
    <source>
        <dbReference type="ARBA" id="ARBA00023002"/>
    </source>
</evidence>
<reference evidence="5" key="1">
    <citation type="submission" date="2015-12" db="EMBL/GenBank/DDBJ databases">
        <title>FDA dAtabase for Regulatory Grade micrObial Sequences (FDA-ARGOS): Supporting development and validation of Infectious Disease Dx tests.</title>
        <authorList>
            <person name="Case J."/>
            <person name="Tallon L."/>
            <person name="Sadzewicz L."/>
            <person name="Sengamalay N."/>
            <person name="Ott S."/>
            <person name="Godinez A."/>
            <person name="Nagaraj S."/>
            <person name="Nadendla S."/>
            <person name="Sichtig H."/>
        </authorList>
    </citation>
    <scope>NUCLEOTIDE SEQUENCE [LARGE SCALE GENOMIC DNA]</scope>
    <source>
        <strain evidence="5">FDAARGOS_147</strain>
    </source>
</reference>
<comment type="similarity">
    <text evidence="1">Belongs to the DadA oxidoreductase family.</text>
</comment>